<dbReference type="AlphaFoldDB" id="A0A8T0IG83"/>
<dbReference type="PANTHER" id="PTHR18929">
    <property type="entry name" value="PROTEIN DISULFIDE ISOMERASE"/>
    <property type="match status" value="1"/>
</dbReference>
<organism evidence="15 16">
    <name type="scientific">Ceratodon purpureus</name>
    <name type="common">Fire moss</name>
    <name type="synonym">Dicranum purpureum</name>
    <dbReference type="NCBI Taxonomy" id="3225"/>
    <lineage>
        <taxon>Eukaryota</taxon>
        <taxon>Viridiplantae</taxon>
        <taxon>Streptophyta</taxon>
        <taxon>Embryophyta</taxon>
        <taxon>Bryophyta</taxon>
        <taxon>Bryophytina</taxon>
        <taxon>Bryopsida</taxon>
        <taxon>Dicranidae</taxon>
        <taxon>Pseudoditrichales</taxon>
        <taxon>Ditrichaceae</taxon>
        <taxon>Ceratodon</taxon>
    </lineage>
</organism>
<dbReference type="PROSITE" id="PS00194">
    <property type="entry name" value="THIOREDOXIN_1"/>
    <property type="match status" value="1"/>
</dbReference>
<evidence type="ECO:0000256" key="4">
    <source>
        <dbReference type="ARBA" id="ARBA00012723"/>
    </source>
</evidence>
<dbReference type="SUPFAM" id="SSF52833">
    <property type="entry name" value="Thioredoxin-like"/>
    <property type="match status" value="4"/>
</dbReference>
<feature type="compositionally biased region" description="Acidic residues" evidence="12">
    <location>
        <begin position="46"/>
        <end position="61"/>
    </location>
</feature>
<protein>
    <recommendedName>
        <fullName evidence="4">protein disulfide-isomerase</fullName>
        <ecNumber evidence="4">5.3.4.1</ecNumber>
    </recommendedName>
</protein>
<dbReference type="EMBL" id="CM026423">
    <property type="protein sequence ID" value="KAG0581827.1"/>
    <property type="molecule type" value="Genomic_DNA"/>
</dbReference>
<dbReference type="Pfam" id="PF13848">
    <property type="entry name" value="Thioredoxin_6"/>
    <property type="match status" value="1"/>
</dbReference>
<feature type="signal peptide" evidence="13">
    <location>
        <begin position="1"/>
        <end position="24"/>
    </location>
</feature>
<evidence type="ECO:0000256" key="8">
    <source>
        <dbReference type="ARBA" id="ARBA00023157"/>
    </source>
</evidence>
<keyword evidence="7" id="KW-0256">Endoplasmic reticulum</keyword>
<keyword evidence="10 11" id="KW-0676">Redox-active center</keyword>
<evidence type="ECO:0000256" key="11">
    <source>
        <dbReference type="PIRSR" id="PIRSR605792-51"/>
    </source>
</evidence>
<dbReference type="FunFam" id="3.40.30.10:FF:000424">
    <property type="entry name" value="Predicted protein"/>
    <property type="match status" value="1"/>
</dbReference>
<dbReference type="InterPro" id="IPR036249">
    <property type="entry name" value="Thioredoxin-like_sf"/>
</dbReference>
<dbReference type="PANTHER" id="PTHR18929:SF246">
    <property type="entry name" value="PROTEIN DISULFIDE ISOMERASE-LIKE 1-4"/>
    <property type="match status" value="1"/>
</dbReference>
<dbReference type="CDD" id="cd02981">
    <property type="entry name" value="PDI_b_family"/>
    <property type="match status" value="1"/>
</dbReference>
<evidence type="ECO:0000256" key="7">
    <source>
        <dbReference type="ARBA" id="ARBA00022824"/>
    </source>
</evidence>
<reference evidence="15" key="1">
    <citation type="submission" date="2020-06" db="EMBL/GenBank/DDBJ databases">
        <title>WGS assembly of Ceratodon purpureus strain R40.</title>
        <authorList>
            <person name="Carey S.B."/>
            <person name="Jenkins J."/>
            <person name="Shu S."/>
            <person name="Lovell J.T."/>
            <person name="Sreedasyam A."/>
            <person name="Maumus F."/>
            <person name="Tiley G.P."/>
            <person name="Fernandez-Pozo N."/>
            <person name="Barry K."/>
            <person name="Chen C."/>
            <person name="Wang M."/>
            <person name="Lipzen A."/>
            <person name="Daum C."/>
            <person name="Saski C.A."/>
            <person name="Payton A.C."/>
            <person name="Mcbreen J.C."/>
            <person name="Conrad R.E."/>
            <person name="Kollar L.M."/>
            <person name="Olsson S."/>
            <person name="Huttunen S."/>
            <person name="Landis J.B."/>
            <person name="Wickett N.J."/>
            <person name="Johnson M.G."/>
            <person name="Rensing S.A."/>
            <person name="Grimwood J."/>
            <person name="Schmutz J."/>
            <person name="Mcdaniel S.F."/>
        </authorList>
    </citation>
    <scope>NUCLEOTIDE SEQUENCE</scope>
    <source>
        <strain evidence="15">R40</strain>
    </source>
</reference>
<dbReference type="PRINTS" id="PR00421">
    <property type="entry name" value="THIOREDOXIN"/>
</dbReference>
<dbReference type="EC" id="5.3.4.1" evidence="4"/>
<comment type="caution">
    <text evidence="15">The sequence shown here is derived from an EMBL/GenBank/DDBJ whole genome shotgun (WGS) entry which is preliminary data.</text>
</comment>
<dbReference type="FunFam" id="3.40.30.10:FF:000109">
    <property type="entry name" value="Protein disulfide-isomerase"/>
    <property type="match status" value="1"/>
</dbReference>
<feature type="chain" id="PRO_5035820722" description="protein disulfide-isomerase" evidence="13">
    <location>
        <begin position="25"/>
        <end position="572"/>
    </location>
</feature>
<proteinExistence type="inferred from homology"/>
<keyword evidence="5 13" id="KW-0732">Signal</keyword>
<dbReference type="GO" id="GO:0003756">
    <property type="term" value="F:protein disulfide isomerase activity"/>
    <property type="evidence" value="ECO:0007669"/>
    <property type="project" value="UniProtKB-EC"/>
</dbReference>
<dbReference type="InterPro" id="IPR017937">
    <property type="entry name" value="Thioredoxin_CS"/>
</dbReference>
<dbReference type="InterPro" id="IPR005792">
    <property type="entry name" value="Prot_disulphide_isomerase"/>
</dbReference>
<dbReference type="GO" id="GO:0034976">
    <property type="term" value="P:response to endoplasmic reticulum stress"/>
    <property type="evidence" value="ECO:0007669"/>
    <property type="project" value="TreeGrafter"/>
</dbReference>
<feature type="disulfide bond" description="Redox-active" evidence="11">
    <location>
        <begin position="468"/>
        <end position="471"/>
    </location>
</feature>
<keyword evidence="9" id="KW-0413">Isomerase</keyword>
<feature type="compositionally biased region" description="Acidic residues" evidence="12">
    <location>
        <begin position="70"/>
        <end position="91"/>
    </location>
</feature>
<evidence type="ECO:0000256" key="3">
    <source>
        <dbReference type="ARBA" id="ARBA00006347"/>
    </source>
</evidence>
<dbReference type="PROSITE" id="PS51352">
    <property type="entry name" value="THIOREDOXIN_2"/>
    <property type="match status" value="2"/>
</dbReference>
<dbReference type="CDD" id="cd02995">
    <property type="entry name" value="PDI_a_PDI_a'_C"/>
    <property type="match status" value="1"/>
</dbReference>
<feature type="domain" description="Thioredoxin" evidence="14">
    <location>
        <begin position="71"/>
        <end position="205"/>
    </location>
</feature>
<evidence type="ECO:0000256" key="12">
    <source>
        <dbReference type="SAM" id="MobiDB-lite"/>
    </source>
</evidence>
<dbReference type="GO" id="GO:0005788">
    <property type="term" value="C:endoplasmic reticulum lumen"/>
    <property type="evidence" value="ECO:0007669"/>
    <property type="project" value="UniProtKB-SubCell"/>
</dbReference>
<evidence type="ECO:0000256" key="5">
    <source>
        <dbReference type="ARBA" id="ARBA00022729"/>
    </source>
</evidence>
<evidence type="ECO:0000256" key="2">
    <source>
        <dbReference type="ARBA" id="ARBA00004319"/>
    </source>
</evidence>
<keyword evidence="16" id="KW-1185">Reference proteome</keyword>
<evidence type="ECO:0000259" key="14">
    <source>
        <dbReference type="PROSITE" id="PS51352"/>
    </source>
</evidence>
<accession>A0A8T0IG83</accession>
<evidence type="ECO:0000313" key="15">
    <source>
        <dbReference type="EMBL" id="KAG0581827.1"/>
    </source>
</evidence>
<gene>
    <name evidence="15" type="ORF">KC19_3G012900</name>
</gene>
<evidence type="ECO:0000256" key="9">
    <source>
        <dbReference type="ARBA" id="ARBA00023235"/>
    </source>
</evidence>
<dbReference type="PROSITE" id="PS51257">
    <property type="entry name" value="PROKAR_LIPOPROTEIN"/>
    <property type="match status" value="1"/>
</dbReference>
<evidence type="ECO:0000313" key="16">
    <source>
        <dbReference type="Proteomes" id="UP000822688"/>
    </source>
</evidence>
<feature type="domain" description="Thioredoxin" evidence="14">
    <location>
        <begin position="418"/>
        <end position="547"/>
    </location>
</feature>
<comment type="catalytic activity">
    <reaction evidence="1">
        <text>Catalyzes the rearrangement of -S-S- bonds in proteins.</text>
        <dbReference type="EC" id="5.3.4.1"/>
    </reaction>
</comment>
<dbReference type="NCBIfam" id="TIGR01130">
    <property type="entry name" value="ER_PDI_fam"/>
    <property type="match status" value="1"/>
</dbReference>
<sequence length="572" mass="63402">MASRGRRTLLLLVLLLACLVVVSNLGVVSGEARESEEEAVVEVVEAVEDGGDEDGDGEGEDYVGGGGGDGGDDGDDEDEEEEDEDEEDGESMGEKKAFDDSDVVVLGSSNFTAFVTGERYVMVEFYAPWCGHCQELAPEWAAAATALKDRVSVAKVDSTAHPDVSEAFGVSSYPTLFLFVDGGPAPYPGDRTKDAIVNYVNKKMSLTVKALMSRTEAEPLLEIKSPIAIGYLNKLEGAEVDELTSVARREEGVEFYLTSDEDVAALFGLEKETKPALVLLKNVPDKRLVFKGTFKRDALYEFVSTNKMPLVIFYNKETTPLIFENTIKNQILCFVKDEEHWGYVQSVFEKVSRTFRKQALFIRVRLGDSEAQQASNFFGVTGENPITIMAFVTAEDGPKYLHEGELTFEGVKGFVEGFLANRLPPYYKSQAIPKQNNEDVKIAVSKNFEEMVLDESKDTLLELYAPDCHYCHDLEPIYKKLAKRLRSIPSLSIVKMDGLANEHPRAKPDGYPTLLFYPAGKKSFEPITFDGDRTVKGFYQFLKRKASIPFALPRTAKSKPSNKVAEDLKDEL</sequence>
<dbReference type="Proteomes" id="UP000822688">
    <property type="component" value="Chromosome 3"/>
</dbReference>
<name>A0A8T0IG83_CERPU</name>
<keyword evidence="8 11" id="KW-1015">Disulfide bond</keyword>
<dbReference type="Pfam" id="PF00085">
    <property type="entry name" value="Thioredoxin"/>
    <property type="match status" value="2"/>
</dbReference>
<comment type="similarity">
    <text evidence="3">Belongs to the protein disulfide isomerase family.</text>
</comment>
<dbReference type="FunFam" id="3.40.30.10:FF:000042">
    <property type="entry name" value="protein disulfide-isomerase A2"/>
    <property type="match status" value="1"/>
</dbReference>
<feature type="region of interest" description="Disordered" evidence="12">
    <location>
        <begin position="46"/>
        <end position="97"/>
    </location>
</feature>
<dbReference type="CDD" id="cd02961">
    <property type="entry name" value="PDI_a_family"/>
    <property type="match status" value="1"/>
</dbReference>
<keyword evidence="6" id="KW-0677">Repeat</keyword>
<evidence type="ECO:0000256" key="13">
    <source>
        <dbReference type="SAM" id="SignalP"/>
    </source>
</evidence>
<dbReference type="Gene3D" id="3.40.30.10">
    <property type="entry name" value="Glutaredoxin"/>
    <property type="match status" value="4"/>
</dbReference>
<dbReference type="InterPro" id="IPR013766">
    <property type="entry name" value="Thioredoxin_domain"/>
</dbReference>
<feature type="disulfide bond" description="Redox-active" evidence="11">
    <location>
        <begin position="130"/>
        <end position="133"/>
    </location>
</feature>
<comment type="subcellular location">
    <subcellularLocation>
        <location evidence="2">Endoplasmic reticulum lumen</location>
    </subcellularLocation>
</comment>
<evidence type="ECO:0000256" key="6">
    <source>
        <dbReference type="ARBA" id="ARBA00022737"/>
    </source>
</evidence>
<evidence type="ECO:0000256" key="1">
    <source>
        <dbReference type="ARBA" id="ARBA00001182"/>
    </source>
</evidence>
<evidence type="ECO:0000256" key="10">
    <source>
        <dbReference type="ARBA" id="ARBA00023284"/>
    </source>
</evidence>
<dbReference type="GO" id="GO:0006457">
    <property type="term" value="P:protein folding"/>
    <property type="evidence" value="ECO:0007669"/>
    <property type="project" value="TreeGrafter"/>
</dbReference>